<dbReference type="AlphaFoldDB" id="A0AAW1HZZ6"/>
<accession>A0AAW1HZZ6</accession>
<comment type="caution">
    <text evidence="2">The sequence shown here is derived from an EMBL/GenBank/DDBJ whole genome shotgun (WGS) entry which is preliminary data.</text>
</comment>
<evidence type="ECO:0000256" key="1">
    <source>
        <dbReference type="SAM" id="Phobius"/>
    </source>
</evidence>
<keyword evidence="1" id="KW-0472">Membrane</keyword>
<dbReference type="EMBL" id="JBDFQZ010000010">
    <property type="protein sequence ID" value="KAK9681835.1"/>
    <property type="molecule type" value="Genomic_DNA"/>
</dbReference>
<dbReference type="EMBL" id="JBDFQZ010000010">
    <property type="protein sequence ID" value="KAK9681833.1"/>
    <property type="molecule type" value="Genomic_DNA"/>
</dbReference>
<reference evidence="2 3" key="1">
    <citation type="submission" date="2024-03" db="EMBL/GenBank/DDBJ databases">
        <title>WGS assembly of Saponaria officinalis var. Norfolk2.</title>
        <authorList>
            <person name="Jenkins J."/>
            <person name="Shu S."/>
            <person name="Grimwood J."/>
            <person name="Barry K."/>
            <person name="Goodstein D."/>
            <person name="Schmutz J."/>
            <person name="Leebens-Mack J."/>
            <person name="Osbourn A."/>
        </authorList>
    </citation>
    <scope>NUCLEOTIDE SEQUENCE [LARGE SCALE GENOMIC DNA]</scope>
    <source>
        <strain evidence="3">cv. Norfolk2</strain>
        <strain evidence="2">JIC</strain>
        <tissue evidence="2">Leaf</tissue>
    </source>
</reference>
<evidence type="ECO:0000313" key="3">
    <source>
        <dbReference type="Proteomes" id="UP001443914"/>
    </source>
</evidence>
<organism evidence="2 3">
    <name type="scientific">Saponaria officinalis</name>
    <name type="common">Common soapwort</name>
    <name type="synonym">Lychnis saponaria</name>
    <dbReference type="NCBI Taxonomy" id="3572"/>
    <lineage>
        <taxon>Eukaryota</taxon>
        <taxon>Viridiplantae</taxon>
        <taxon>Streptophyta</taxon>
        <taxon>Embryophyta</taxon>
        <taxon>Tracheophyta</taxon>
        <taxon>Spermatophyta</taxon>
        <taxon>Magnoliopsida</taxon>
        <taxon>eudicotyledons</taxon>
        <taxon>Gunneridae</taxon>
        <taxon>Pentapetalae</taxon>
        <taxon>Caryophyllales</taxon>
        <taxon>Caryophyllaceae</taxon>
        <taxon>Caryophylleae</taxon>
        <taxon>Saponaria</taxon>
    </lineage>
</organism>
<protein>
    <submittedName>
        <fullName evidence="2">Uncharacterized protein</fullName>
    </submittedName>
</protein>
<name>A0AAW1HZZ6_SAPOF</name>
<dbReference type="EMBL" id="JBDFQZ010000010">
    <property type="protein sequence ID" value="KAK9681832.1"/>
    <property type="molecule type" value="Genomic_DNA"/>
</dbReference>
<gene>
    <name evidence="2" type="ORF">RND81_10G030800</name>
</gene>
<sequence>MGSGAKDGDLVMLEDITQLRKLAKLILNQEEALQVWMASEPERVKYLENCNDSYDGVTKLIKDSEDLTQKHKDSKDPDIVNIVEDIHKYITYCVNMSMQCIRNCSLRLTCVNKIQAHFADLVKMVEELQPSDVAATHRLAEEVALYKQYMWEYTNSCRSASARAMSRGYSQLVKQEGLSFEELVNKRKSELGLAGEFEELEEVEQFQVYKSIIDESGRVSVPIIEKITASSGVAALVATAALTAFDIFESEYKLEAIVRNTLNVASEVGAFAVQLAVEGALVTEAEFEGAGILFVAASGFIAGAVAGLIFMAASGALIDLIFSSGGKVKPQMIGMQFRKMEMPDGMAIAYEMSHDN</sequence>
<keyword evidence="1" id="KW-0812">Transmembrane</keyword>
<keyword evidence="1" id="KW-1133">Transmembrane helix</keyword>
<evidence type="ECO:0000313" key="2">
    <source>
        <dbReference type="EMBL" id="KAK9681833.1"/>
    </source>
</evidence>
<keyword evidence="3" id="KW-1185">Reference proteome</keyword>
<proteinExistence type="predicted"/>
<feature type="transmembrane region" description="Helical" evidence="1">
    <location>
        <begin position="292"/>
        <end position="322"/>
    </location>
</feature>
<dbReference type="Proteomes" id="UP001443914">
    <property type="component" value="Unassembled WGS sequence"/>
</dbReference>